<protein>
    <submittedName>
        <fullName evidence="1">Uncharacterized protein</fullName>
    </submittedName>
</protein>
<accession>A0AA96KTK6</accession>
<name>A0AA96KTK6_9CAUD</name>
<dbReference type="EMBL" id="OR481006">
    <property type="protein sequence ID" value="WNO47474.1"/>
    <property type="molecule type" value="Genomic_DNA"/>
</dbReference>
<reference evidence="1" key="1">
    <citation type="submission" date="2023-08" db="EMBL/GenBank/DDBJ databases">
        <authorList>
            <person name="Nazir A."/>
        </authorList>
    </citation>
    <scope>NUCLEOTIDE SEQUENCE</scope>
</reference>
<proteinExistence type="predicted"/>
<organism evidence="1">
    <name type="scientific">Staphylococcus phage vB_VibM_10AMN12</name>
    <dbReference type="NCBI Taxonomy" id="3076785"/>
    <lineage>
        <taxon>Viruses</taxon>
        <taxon>Duplodnaviria</taxon>
        <taxon>Heunggongvirae</taxon>
        <taxon>Uroviricota</taxon>
        <taxon>Caudoviricetes</taxon>
    </lineage>
</organism>
<evidence type="ECO:0000313" key="1">
    <source>
        <dbReference type="EMBL" id="WNO47474.1"/>
    </source>
</evidence>
<sequence length="161" mass="18109">MEIDVKIDNSLVKELEKELEWMSTQTVEVGYFQDQTHQESGLPLPTLAMYMNNGVKAKEGGWRVVPRPFMDMSFYFIGDEIPKYNAIMQDSLMFGGRKQIELGLKMVGDMAVETIPEAIETQDFAPLKPATIRAKNSDVILVETSELMDSPQARITTEGGK</sequence>